<protein>
    <submittedName>
        <fullName evidence="1">WD repeat domain 73</fullName>
    </submittedName>
</protein>
<dbReference type="GO" id="GO:0030674">
    <property type="term" value="F:protein-macromolecule adaptor activity"/>
    <property type="evidence" value="ECO:0007669"/>
    <property type="project" value="Ensembl"/>
</dbReference>
<dbReference type="GeneTree" id="ENSGT00390000015701"/>
<dbReference type="OMA" id="CKPRTLL"/>
<dbReference type="Bgee" id="ENSCPOG00000005574">
    <property type="expression patterns" value="Expressed in pituitary gland and 13 other cell types or tissues"/>
</dbReference>
<dbReference type="SUPFAM" id="SSF50978">
    <property type="entry name" value="WD40 repeat-like"/>
    <property type="match status" value="1"/>
</dbReference>
<dbReference type="PANTHER" id="PTHR46947">
    <property type="entry name" value="WD REPEAT-CONTAINING PROTEIN 73"/>
    <property type="match status" value="1"/>
</dbReference>
<dbReference type="InterPro" id="IPR015943">
    <property type="entry name" value="WD40/YVTN_repeat-like_dom_sf"/>
</dbReference>
<accession>H0V5S6</accession>
<dbReference type="CTD" id="84942"/>
<dbReference type="KEGG" id="cpoc:100727524"/>
<dbReference type="VEuPathDB" id="HostDB:ENSCPOG00000005574"/>
<dbReference type="Pfam" id="PF00400">
    <property type="entry name" value="WD40"/>
    <property type="match status" value="1"/>
</dbReference>
<gene>
    <name evidence="1" type="primary">WDR73</name>
</gene>
<dbReference type="Gene3D" id="2.130.10.10">
    <property type="entry name" value="YVTN repeat-like/Quinoprotein amine dehydrogenase"/>
    <property type="match status" value="1"/>
</dbReference>
<dbReference type="GO" id="GO:0006997">
    <property type="term" value="P:nucleus organization"/>
    <property type="evidence" value="ECO:0007669"/>
    <property type="project" value="Ensembl"/>
</dbReference>
<evidence type="ECO:0000313" key="2">
    <source>
        <dbReference type="Proteomes" id="UP000005447"/>
    </source>
</evidence>
<keyword evidence="2" id="KW-1185">Reference proteome</keyword>
<sequence>MESAEDWLVESLRLYQDFHAFDLSAATRVLEWIGDKGVFVAGYESLKKNEILHLMLPPRLSVKENQGLVPERDFKVCHGGFSDRAVLELKHVPDTRLLVTSGFPGYLQVWQVAEDSDVIKAISTVPVQEVGSLWPRLAVFSSVPRVLHGARLSSLQAVDLESGETTYSSGVSDNEELSSLQVLDGHTVAFCCTSGRLGLVDTRQPWAPLENPGQGPGSGGQRWCAEVRAAGEGPGPCFSSLGADGQLRLLDVRDLRHPVSSVQCAVSAPSPNPELLRVTWAPRLDNCLAISGFDGTVQIYDVTSWEGTRSQVEPLFTHRGHIFLEEDVDTAPLVTTHTWHPSKPKTLLSAASDASVHVWDWVDPRATC</sequence>
<dbReference type="FunCoup" id="H0V5S6">
    <property type="interactions" value="1341"/>
</dbReference>
<dbReference type="InterPro" id="IPR042795">
    <property type="entry name" value="Wdr73"/>
</dbReference>
<dbReference type="GO" id="GO:0005829">
    <property type="term" value="C:cytosol"/>
    <property type="evidence" value="ECO:0007669"/>
    <property type="project" value="Ensembl"/>
</dbReference>
<dbReference type="GeneID" id="100727524"/>
<dbReference type="Proteomes" id="UP000005447">
    <property type="component" value="Unassembled WGS sequence"/>
</dbReference>
<dbReference type="InParanoid" id="H0V5S6"/>
<dbReference type="STRING" id="10141.ENSCPOP00000005021"/>
<dbReference type="Ensembl" id="ENSCPOT00000005634.3">
    <property type="protein sequence ID" value="ENSCPOP00000005021.3"/>
    <property type="gene ID" value="ENSCPOG00000005574.4"/>
</dbReference>
<evidence type="ECO:0000313" key="1">
    <source>
        <dbReference type="Ensembl" id="ENSCPOP00000005021.3"/>
    </source>
</evidence>
<reference evidence="1" key="3">
    <citation type="submission" date="2025-09" db="UniProtKB">
        <authorList>
            <consortium name="Ensembl"/>
        </authorList>
    </citation>
    <scope>IDENTIFICATION</scope>
    <source>
        <strain evidence="1">2N</strain>
    </source>
</reference>
<dbReference type="GO" id="GO:0031122">
    <property type="term" value="P:cytoplasmic microtubule organization"/>
    <property type="evidence" value="ECO:0007669"/>
    <property type="project" value="Ensembl"/>
</dbReference>
<dbReference type="GO" id="GO:0000922">
    <property type="term" value="C:spindle pole"/>
    <property type="evidence" value="ECO:0007669"/>
    <property type="project" value="Ensembl"/>
</dbReference>
<dbReference type="PANTHER" id="PTHR46947:SF1">
    <property type="entry name" value="WD REPEAT-CONTAINING PROTEIN 73"/>
    <property type="match status" value="1"/>
</dbReference>
<dbReference type="EMBL" id="AAKN02016018">
    <property type="status" value="NOT_ANNOTATED_CDS"/>
    <property type="molecule type" value="Genomic_DNA"/>
</dbReference>
<dbReference type="SMART" id="SM00320">
    <property type="entry name" value="WD40"/>
    <property type="match status" value="3"/>
</dbReference>
<dbReference type="RefSeq" id="XP_003475532.1">
    <property type="nucleotide sequence ID" value="XM_003475484.5"/>
</dbReference>
<dbReference type="InterPro" id="IPR036322">
    <property type="entry name" value="WD40_repeat_dom_sf"/>
</dbReference>
<dbReference type="AlphaFoldDB" id="H0V5S6"/>
<dbReference type="GO" id="GO:0032154">
    <property type="term" value="C:cleavage furrow"/>
    <property type="evidence" value="ECO:0007669"/>
    <property type="project" value="Ensembl"/>
</dbReference>
<dbReference type="eggNOG" id="KOG0264">
    <property type="taxonomic scope" value="Eukaryota"/>
</dbReference>
<reference evidence="2" key="1">
    <citation type="journal article" date="2011" name="Nature">
        <title>A high-resolution map of human evolutionary constraint using 29 mammals.</title>
        <authorList>
            <person name="Lindblad-Toh K."/>
            <person name="Garber M."/>
            <person name="Zuk O."/>
            <person name="Lin M.F."/>
            <person name="Parker B.J."/>
            <person name="Washietl S."/>
            <person name="Kheradpour P."/>
            <person name="Ernst J."/>
            <person name="Jordan G."/>
            <person name="Mauceli E."/>
            <person name="Ward L.D."/>
            <person name="Lowe C.B."/>
            <person name="Holloway A.K."/>
            <person name="Clamp M."/>
            <person name="Gnerre S."/>
            <person name="Alfoldi J."/>
            <person name="Beal K."/>
            <person name="Chang J."/>
            <person name="Clawson H."/>
            <person name="Cuff J."/>
            <person name="Di Palma F."/>
            <person name="Fitzgerald S."/>
            <person name="Flicek P."/>
            <person name="Guttman M."/>
            <person name="Hubisz M.J."/>
            <person name="Jaffe D.B."/>
            <person name="Jungreis I."/>
            <person name="Kent W.J."/>
            <person name="Kostka D."/>
            <person name="Lara M."/>
            <person name="Martins A.L."/>
            <person name="Massingham T."/>
            <person name="Moltke I."/>
            <person name="Raney B.J."/>
            <person name="Rasmussen M.D."/>
            <person name="Robinson J."/>
            <person name="Stark A."/>
            <person name="Vilella A.J."/>
            <person name="Wen J."/>
            <person name="Xie X."/>
            <person name="Zody M.C."/>
            <person name="Baldwin J."/>
            <person name="Bloom T."/>
            <person name="Chin C.W."/>
            <person name="Heiman D."/>
            <person name="Nicol R."/>
            <person name="Nusbaum C."/>
            <person name="Young S."/>
            <person name="Wilkinson J."/>
            <person name="Worley K.C."/>
            <person name="Kovar C.L."/>
            <person name="Muzny D.M."/>
            <person name="Gibbs R.A."/>
            <person name="Cree A."/>
            <person name="Dihn H.H."/>
            <person name="Fowler G."/>
            <person name="Jhangiani S."/>
            <person name="Joshi V."/>
            <person name="Lee S."/>
            <person name="Lewis L.R."/>
            <person name="Nazareth L.V."/>
            <person name="Okwuonu G."/>
            <person name="Santibanez J."/>
            <person name="Warren W.C."/>
            <person name="Mardis E.R."/>
            <person name="Weinstock G.M."/>
            <person name="Wilson R.K."/>
            <person name="Delehaunty K."/>
            <person name="Dooling D."/>
            <person name="Fronik C."/>
            <person name="Fulton L."/>
            <person name="Fulton B."/>
            <person name="Graves T."/>
            <person name="Minx P."/>
            <person name="Sodergren E."/>
            <person name="Birney E."/>
            <person name="Margulies E.H."/>
            <person name="Herrero J."/>
            <person name="Green E.D."/>
            <person name="Haussler D."/>
            <person name="Siepel A."/>
            <person name="Goldman N."/>
            <person name="Pollard K.S."/>
            <person name="Pedersen J.S."/>
            <person name="Lander E.S."/>
            <person name="Kellis M."/>
        </authorList>
    </citation>
    <scope>NUCLEOTIDE SEQUENCE [LARGE SCALE GENOMIC DNA]</scope>
    <source>
        <strain evidence="2">2N</strain>
    </source>
</reference>
<name>H0V5S6_CAVPO</name>
<organism evidence="1 2">
    <name type="scientific">Cavia porcellus</name>
    <name type="common">Guinea pig</name>
    <dbReference type="NCBI Taxonomy" id="10141"/>
    <lineage>
        <taxon>Eukaryota</taxon>
        <taxon>Metazoa</taxon>
        <taxon>Chordata</taxon>
        <taxon>Craniata</taxon>
        <taxon>Vertebrata</taxon>
        <taxon>Euteleostomi</taxon>
        <taxon>Mammalia</taxon>
        <taxon>Eutheria</taxon>
        <taxon>Euarchontoglires</taxon>
        <taxon>Glires</taxon>
        <taxon>Rodentia</taxon>
        <taxon>Hystricomorpha</taxon>
        <taxon>Caviidae</taxon>
        <taxon>Cavia</taxon>
    </lineage>
</organism>
<dbReference type="InterPro" id="IPR001680">
    <property type="entry name" value="WD40_rpt"/>
</dbReference>
<proteinExistence type="predicted"/>
<dbReference type="HOGENOM" id="CLU_070481_0_0_1"/>
<reference evidence="1" key="2">
    <citation type="submission" date="2025-08" db="UniProtKB">
        <authorList>
            <consortium name="Ensembl"/>
        </authorList>
    </citation>
    <scope>IDENTIFICATION</scope>
    <source>
        <strain evidence="1">2N</strain>
    </source>
</reference>
<dbReference type="OrthoDB" id="9822052at2759"/>